<keyword evidence="1" id="KW-0472">Membrane</keyword>
<dbReference type="GO" id="GO:0015087">
    <property type="term" value="F:cobalt ion transmembrane transporter activity"/>
    <property type="evidence" value="ECO:0007669"/>
    <property type="project" value="InterPro"/>
</dbReference>
<evidence type="ECO:0000313" key="2">
    <source>
        <dbReference type="EMBL" id="KGN95353.1"/>
    </source>
</evidence>
<dbReference type="Pfam" id="PF02553">
    <property type="entry name" value="CbiN"/>
    <property type="match status" value="1"/>
</dbReference>
<protein>
    <submittedName>
        <fullName evidence="3">Cobalt transport protein CbiN</fullName>
    </submittedName>
</protein>
<evidence type="ECO:0000313" key="5">
    <source>
        <dbReference type="Proteomes" id="UP000249300"/>
    </source>
</evidence>
<sequence length="95" mass="10324">MKNLSNRIILSLLALLALAVPIVGIFVDFGGGTDDAAGEMIGQITPGFEPSDRSFGISPSEEAEPWLFVLQILIGLILFAIALYALNKNHKREQR</sequence>
<gene>
    <name evidence="2" type="ORF">HQ38_03455</name>
    <name evidence="3" type="ORF">NCTC12858_00572</name>
</gene>
<dbReference type="EMBL" id="LS483447">
    <property type="protein sequence ID" value="SQH72743.1"/>
    <property type="molecule type" value="Genomic_DNA"/>
</dbReference>
<dbReference type="EMBL" id="JQJC01000010">
    <property type="protein sequence ID" value="KGN95353.1"/>
    <property type="molecule type" value="Genomic_DNA"/>
</dbReference>
<name>A0A0A2FJN3_9PORP</name>
<accession>A0A0A2FJN3</accession>
<dbReference type="STRING" id="393921.HQ45_05880"/>
<reference evidence="3 5" key="2">
    <citation type="submission" date="2018-06" db="EMBL/GenBank/DDBJ databases">
        <authorList>
            <consortium name="Pathogen Informatics"/>
            <person name="Doyle S."/>
        </authorList>
    </citation>
    <scope>NUCLEOTIDE SEQUENCE [LARGE SCALE GENOMIC DNA]</scope>
    <source>
        <strain evidence="3 5">NCTC12858</strain>
    </source>
</reference>
<evidence type="ECO:0000313" key="4">
    <source>
        <dbReference type="Proteomes" id="UP000030136"/>
    </source>
</evidence>
<keyword evidence="5" id="KW-1185">Reference proteome</keyword>
<dbReference type="OrthoDB" id="1447652at2"/>
<dbReference type="KEGG" id="pcre:NCTC12858_00572"/>
<dbReference type="Proteomes" id="UP000249300">
    <property type="component" value="Chromosome 1"/>
</dbReference>
<dbReference type="GO" id="GO:0016020">
    <property type="term" value="C:membrane"/>
    <property type="evidence" value="ECO:0007669"/>
    <property type="project" value="InterPro"/>
</dbReference>
<reference evidence="2 4" key="1">
    <citation type="submission" date="2014-08" db="EMBL/GenBank/DDBJ databases">
        <title>Porphyromonas crevioricanis strain:COT-253_OH1447 Genome sequencing.</title>
        <authorList>
            <person name="Wallis C."/>
            <person name="Deusch O."/>
            <person name="O'Flynn C."/>
            <person name="Davis I."/>
            <person name="Jospin G."/>
            <person name="Darling A.E."/>
            <person name="Coil D.A."/>
            <person name="Alexiev A."/>
            <person name="Horsfall A."/>
            <person name="Kirkwood N."/>
            <person name="Harris S."/>
            <person name="Eisen J.A."/>
        </authorList>
    </citation>
    <scope>NUCLEOTIDE SEQUENCE [LARGE SCALE GENOMIC DNA]</scope>
    <source>
        <strain evidence="4">COT-253 OH1447</strain>
        <strain evidence="2">COT-253_OH1447</strain>
    </source>
</reference>
<keyword evidence="1" id="KW-1133">Transmembrane helix</keyword>
<evidence type="ECO:0000256" key="1">
    <source>
        <dbReference type="SAM" id="Phobius"/>
    </source>
</evidence>
<keyword evidence="1" id="KW-0812">Transmembrane</keyword>
<dbReference type="AlphaFoldDB" id="A0A0A2FJN3"/>
<dbReference type="RefSeq" id="WP_023937840.1">
    <property type="nucleotide sequence ID" value="NZ_FUXH01000002.1"/>
</dbReference>
<evidence type="ECO:0000313" key="3">
    <source>
        <dbReference type="EMBL" id="SQH72743.1"/>
    </source>
</evidence>
<dbReference type="Proteomes" id="UP000030136">
    <property type="component" value="Unassembled WGS sequence"/>
</dbReference>
<organism evidence="2 4">
    <name type="scientific">Porphyromonas crevioricanis</name>
    <dbReference type="NCBI Taxonomy" id="393921"/>
    <lineage>
        <taxon>Bacteria</taxon>
        <taxon>Pseudomonadati</taxon>
        <taxon>Bacteroidota</taxon>
        <taxon>Bacteroidia</taxon>
        <taxon>Bacteroidales</taxon>
        <taxon>Porphyromonadaceae</taxon>
        <taxon>Porphyromonas</taxon>
    </lineage>
</organism>
<dbReference type="InterPro" id="IPR003705">
    <property type="entry name" value="CbiN"/>
</dbReference>
<dbReference type="GO" id="GO:0009236">
    <property type="term" value="P:cobalamin biosynthetic process"/>
    <property type="evidence" value="ECO:0007669"/>
    <property type="project" value="InterPro"/>
</dbReference>
<feature type="transmembrane region" description="Helical" evidence="1">
    <location>
        <begin position="66"/>
        <end position="86"/>
    </location>
</feature>
<proteinExistence type="predicted"/>